<evidence type="ECO:0000256" key="1">
    <source>
        <dbReference type="SAM" id="MobiDB-lite"/>
    </source>
</evidence>
<gene>
    <name evidence="2" type="ORF">COLO4_16100</name>
</gene>
<organism evidence="2 3">
    <name type="scientific">Corchorus olitorius</name>
    <dbReference type="NCBI Taxonomy" id="93759"/>
    <lineage>
        <taxon>Eukaryota</taxon>
        <taxon>Viridiplantae</taxon>
        <taxon>Streptophyta</taxon>
        <taxon>Embryophyta</taxon>
        <taxon>Tracheophyta</taxon>
        <taxon>Spermatophyta</taxon>
        <taxon>Magnoliopsida</taxon>
        <taxon>eudicotyledons</taxon>
        <taxon>Gunneridae</taxon>
        <taxon>Pentapetalae</taxon>
        <taxon>rosids</taxon>
        <taxon>malvids</taxon>
        <taxon>Malvales</taxon>
        <taxon>Malvaceae</taxon>
        <taxon>Grewioideae</taxon>
        <taxon>Apeibeae</taxon>
        <taxon>Corchorus</taxon>
    </lineage>
</organism>
<protein>
    <submittedName>
        <fullName evidence="2">Uncharacterized protein</fullName>
    </submittedName>
</protein>
<dbReference type="EMBL" id="AWUE01015915">
    <property type="protein sequence ID" value="OMO95011.1"/>
    <property type="molecule type" value="Genomic_DNA"/>
</dbReference>
<accession>A0A1R3JJI0</accession>
<name>A0A1R3JJI0_9ROSI</name>
<feature type="region of interest" description="Disordered" evidence="1">
    <location>
        <begin position="69"/>
        <end position="127"/>
    </location>
</feature>
<reference evidence="3" key="1">
    <citation type="submission" date="2013-09" db="EMBL/GenBank/DDBJ databases">
        <title>Corchorus olitorius genome sequencing.</title>
        <authorList>
            <person name="Alam M."/>
            <person name="Haque M.S."/>
            <person name="Islam M.S."/>
            <person name="Emdad E.M."/>
            <person name="Islam M.M."/>
            <person name="Ahmed B."/>
            <person name="Halim A."/>
            <person name="Hossen Q.M.M."/>
            <person name="Hossain M.Z."/>
            <person name="Ahmed R."/>
            <person name="Khan M.M."/>
            <person name="Islam R."/>
            <person name="Rashid M.M."/>
            <person name="Khan S.A."/>
            <person name="Rahman M.S."/>
            <person name="Alam M."/>
            <person name="Yahiya A.S."/>
            <person name="Khan M.S."/>
            <person name="Azam M.S."/>
            <person name="Haque T."/>
            <person name="Lashkar M.Z.H."/>
            <person name="Akhand A.I."/>
            <person name="Morshed G."/>
            <person name="Roy S."/>
            <person name="Uddin K.S."/>
            <person name="Rabeya T."/>
            <person name="Hossain A.S."/>
            <person name="Chowdhury A."/>
            <person name="Snigdha A.R."/>
            <person name="Mortoza M.S."/>
            <person name="Matin S.A."/>
            <person name="Hoque S.M.E."/>
            <person name="Islam M.K."/>
            <person name="Roy D.K."/>
            <person name="Haider R."/>
            <person name="Moosa M.M."/>
            <person name="Elias S.M."/>
            <person name="Hasan A.M."/>
            <person name="Jahan S."/>
            <person name="Shafiuddin M."/>
            <person name="Mahmood N."/>
            <person name="Shommy N.S."/>
        </authorList>
    </citation>
    <scope>NUCLEOTIDE SEQUENCE [LARGE SCALE GENOMIC DNA]</scope>
    <source>
        <strain evidence="3">cv. O-4</strain>
    </source>
</reference>
<evidence type="ECO:0000313" key="2">
    <source>
        <dbReference type="EMBL" id="OMO95011.1"/>
    </source>
</evidence>
<comment type="caution">
    <text evidence="2">The sequence shown here is derived from an EMBL/GenBank/DDBJ whole genome shotgun (WGS) entry which is preliminary data.</text>
</comment>
<sequence length="175" mass="20034">METILERLDALGIDANNSRNNREPRVEAALDELVNRQGQRVEDRVAVDNQIAAKNRAITVVVDDSEEEELEPNRAKNMALKAEVMQQERSRQNYDNYRAAGSDNKDKKKLTDRRFNNNNRQNQNYREEKAMGKRVVAEGGDNKKGDNPYAKIRGVTCYRCNNKGIGLMSVHRGRQ</sequence>
<dbReference type="Proteomes" id="UP000187203">
    <property type="component" value="Unassembled WGS sequence"/>
</dbReference>
<proteinExistence type="predicted"/>
<keyword evidence="3" id="KW-1185">Reference proteome</keyword>
<evidence type="ECO:0000313" key="3">
    <source>
        <dbReference type="Proteomes" id="UP000187203"/>
    </source>
</evidence>
<dbReference type="AlphaFoldDB" id="A0A1R3JJI0"/>